<dbReference type="Proteomes" id="UP000095192">
    <property type="component" value="Unassembled WGS sequence"/>
</dbReference>
<proteinExistence type="predicted"/>
<feature type="compositionally biased region" description="Basic and acidic residues" evidence="1">
    <location>
        <begin position="604"/>
        <end position="622"/>
    </location>
</feature>
<dbReference type="InParanoid" id="A0A1D3D9M5"/>
<reference evidence="2 3" key="1">
    <citation type="journal article" date="2016" name="BMC Genomics">
        <title>Comparative genomics reveals Cyclospora cayetanensis possesses coccidia-like metabolism and invasion components but unique surface antigens.</title>
        <authorList>
            <person name="Liu S."/>
            <person name="Wang L."/>
            <person name="Zheng H."/>
            <person name="Xu Z."/>
            <person name="Roellig D.M."/>
            <person name="Li N."/>
            <person name="Frace M.A."/>
            <person name="Tang K."/>
            <person name="Arrowood M.J."/>
            <person name="Moss D.M."/>
            <person name="Zhang L."/>
            <person name="Feng Y."/>
            <person name="Xiao L."/>
        </authorList>
    </citation>
    <scope>NUCLEOTIDE SEQUENCE [LARGE SCALE GENOMIC DNA]</scope>
    <source>
        <strain evidence="2 3">CHN_HEN01</strain>
    </source>
</reference>
<feature type="compositionally biased region" description="Polar residues" evidence="1">
    <location>
        <begin position="1743"/>
        <end position="1752"/>
    </location>
</feature>
<feature type="region of interest" description="Disordered" evidence="1">
    <location>
        <begin position="592"/>
        <end position="638"/>
    </location>
</feature>
<feature type="compositionally biased region" description="Polar residues" evidence="1">
    <location>
        <begin position="1600"/>
        <end position="1609"/>
    </location>
</feature>
<organism evidence="2 3">
    <name type="scientific">Cyclospora cayetanensis</name>
    <dbReference type="NCBI Taxonomy" id="88456"/>
    <lineage>
        <taxon>Eukaryota</taxon>
        <taxon>Sar</taxon>
        <taxon>Alveolata</taxon>
        <taxon>Apicomplexa</taxon>
        <taxon>Conoidasida</taxon>
        <taxon>Coccidia</taxon>
        <taxon>Eucoccidiorida</taxon>
        <taxon>Eimeriorina</taxon>
        <taxon>Eimeriidae</taxon>
        <taxon>Cyclospora</taxon>
    </lineage>
</organism>
<protein>
    <submittedName>
        <fullName evidence="2">Uncharacterized protein</fullName>
    </submittedName>
</protein>
<feature type="compositionally biased region" description="Basic and acidic residues" evidence="1">
    <location>
        <begin position="132"/>
        <end position="142"/>
    </location>
</feature>
<feature type="compositionally biased region" description="Basic and acidic residues" evidence="1">
    <location>
        <begin position="1161"/>
        <end position="1173"/>
    </location>
</feature>
<feature type="region of interest" description="Disordered" evidence="1">
    <location>
        <begin position="678"/>
        <end position="720"/>
    </location>
</feature>
<feature type="region of interest" description="Disordered" evidence="1">
    <location>
        <begin position="1150"/>
        <end position="1230"/>
    </location>
</feature>
<feature type="compositionally biased region" description="Polar residues" evidence="1">
    <location>
        <begin position="902"/>
        <end position="912"/>
    </location>
</feature>
<feature type="region of interest" description="Disordered" evidence="1">
    <location>
        <begin position="402"/>
        <end position="421"/>
    </location>
</feature>
<feature type="compositionally biased region" description="Polar residues" evidence="1">
    <location>
        <begin position="1213"/>
        <end position="1227"/>
    </location>
</feature>
<feature type="compositionally biased region" description="Polar residues" evidence="1">
    <location>
        <begin position="1"/>
        <end position="14"/>
    </location>
</feature>
<feature type="region of interest" description="Disordered" evidence="1">
    <location>
        <begin position="477"/>
        <end position="496"/>
    </location>
</feature>
<feature type="compositionally biased region" description="Basic and acidic residues" evidence="1">
    <location>
        <begin position="1587"/>
        <end position="1596"/>
    </location>
</feature>
<comment type="caution">
    <text evidence="2">The sequence shown here is derived from an EMBL/GenBank/DDBJ whole genome shotgun (WGS) entry which is preliminary data.</text>
</comment>
<sequence>MASQQENQHCTGSNALVLEEPSSLAANKKHSGEVPELQSELERQTGIIGRYSLQGEEDGGTFSILRANNTTQERLLAAAANEGDVGDSDCLAEGGFAVEESPDGVTTHNSPNAVAPSSAIFWALPIAPFTPREDAGTPEKLTDAGTTAPDDPPNLHRCLRKWGIRKEPEGANYEGTQREEVEEAAITGFLQQFQEILPPETAADCVVCALRPVHPVSSEELLQQGSKQQRLFEMLEESRSIARSYECRLVQAEGERSERETCSKTCTRPFSSFMSSKSLSSTEKAYKQASLCVQACSSSGLPEKPLKSEIEKPSVVATGERKDSNTPSSLMDLEGACPWKQELQRLRSLHINQIQAKEGGLENMGSRLQKLPMEGAEGARLRARTAHTPRLWQFTLRGREGDTKFRNPQKAGGYQPPRSSLEDLGLPQERARSIFPRIPPLTASLSEREAVVGSPLLCAHHEKGNSKQAGVAVLERSPDNDKEEGGTIIEERAEQKRSIPSLRLDGNGSGCRAPQACDSLGIRCPESALCVPETPRGYLIGKKPAWYRARNYSQLPHSLNIQLESMGQQVLAQGEQNLTRCLERQWRATKQTASPLEAAPSVGKKSDLQVEQQPQRESEKALIFRTSSAPASARFPTPMNSLTAISTHLIATHAPAEGSELRTKDGEGRQGALQTACKLDDSCESSRTRSASAQLKHEAQEDRNSHRSQKYRGKKTEEDFQESLRLTGEQTAVVRLADPRKEERSQRKMVRWKGRSSSCSFPSERATTHRLLYLMPGGETLHPRKLRQMMQGDKLVHRQLQLTIDEGQPTLCYNAEEEQRQQSSCMGMGKCNNQEGVPKCLDMSLEISKGAPPEAVRGAEAQELPAMPEKIDVPSTPVFPHSMESQSDTTHAKWNHGDTKSTARQRQQIEEQLQSKRPHDHPQFGALAHQQGRSPQPAETCWLKPALANPHCSPLPLAAPLSHHLQPQKQTVPWLADIPQLARGFCVARSPQIQTAESKSCPLALQKLTAFSPRPVLLFYASQCQIQQQAAQGPQAEVYFPDVCKLPKCCHDTNSETSKTAIAEAPLLGAQNGESYYCKAVDGCSPGGTSALESWPKDKLHPGRSEQSKTGISDASQTKSWCVLCENKAELLRPLGAAVGTALSSSILQDGARSCVPPEKTQQRTDDPHEPQSHNEINLFNRPMSDATQPSYQKHQQNPSQLVDASPGEILPLQQSTDPGSPTNPQEQGVVGSLLPRKATTKAAASPHTIQKGSLGTWIKPSCFYMHGREPEVKDQPSSPEQPAAVTSEDCCEEGHREAQHAQRAPKIHKGHQLHQQKPQDSQQHQGEQEQPQKQRKHQMQQASKKHCHQKQVQHTQWHLPSPSLQRSQSVAPVPAAVPAMRASLLHSQGGPPLLAVEKHRGPCGSAVALQSQSVRHKNGVDYVTPAVGDNATFSSISSLDSLKNACKPEHELLFPLQQQRQHGGGIFAESYPPSRTHVFALLRHENADVVRQPGPRTAHLPPASTRAVQVLQCDTQHSADAATNGAPQASKTALAQTPHQQLELQILELQQQQTQLHQQQHAQYRRLLQQQRTFLQQQRLFQQQQEQRRHRDVARGSHQRSATPQAQQCHWQVASIPVPYVDMGRQPGSLMYMHVQESPRWFSNCQYQQEVPRCTPPSLNGNATAAPVNPVTMRAGFLEPLTPRASTNRTDGGVVALGPAAETLPTPVAPLLAGPPCVLLPVQPASITPVLAPQFAGTAVSQRTAEPSLSPRTPADQQLPPKLLYRR</sequence>
<evidence type="ECO:0000256" key="1">
    <source>
        <dbReference type="SAM" id="MobiDB-lite"/>
    </source>
</evidence>
<dbReference type="EMBL" id="JROU02000188">
    <property type="protein sequence ID" value="OEH80113.1"/>
    <property type="molecule type" value="Genomic_DNA"/>
</dbReference>
<feature type="compositionally biased region" description="Polar residues" evidence="1">
    <location>
        <begin position="1353"/>
        <end position="1366"/>
    </location>
</feature>
<feature type="compositionally biased region" description="Basic residues" evidence="1">
    <location>
        <begin position="1334"/>
        <end position="1352"/>
    </location>
</feature>
<gene>
    <name evidence="2" type="ORF">cyc_03176</name>
</gene>
<feature type="region of interest" description="Disordered" evidence="1">
    <location>
        <begin position="1581"/>
        <end position="1609"/>
    </location>
</feature>
<evidence type="ECO:0000313" key="3">
    <source>
        <dbReference type="Proteomes" id="UP000095192"/>
    </source>
</evidence>
<feature type="compositionally biased region" description="Basic residues" evidence="1">
    <location>
        <begin position="1304"/>
        <end position="1315"/>
    </location>
</feature>
<accession>A0A1D3D9M5</accession>
<feature type="region of interest" description="Disordered" evidence="1">
    <location>
        <begin position="864"/>
        <end position="938"/>
    </location>
</feature>
<feature type="compositionally biased region" description="Polar residues" evidence="1">
    <location>
        <begin position="1186"/>
        <end position="1203"/>
    </location>
</feature>
<feature type="region of interest" description="Disordered" evidence="1">
    <location>
        <begin position="1743"/>
        <end position="1768"/>
    </location>
</feature>
<evidence type="ECO:0000313" key="2">
    <source>
        <dbReference type="EMBL" id="OEH80113.1"/>
    </source>
</evidence>
<feature type="compositionally biased region" description="Basic and acidic residues" evidence="1">
    <location>
        <begin position="678"/>
        <end position="687"/>
    </location>
</feature>
<feature type="compositionally biased region" description="Low complexity" evidence="1">
    <location>
        <begin position="1316"/>
        <end position="1326"/>
    </location>
</feature>
<dbReference type="VEuPathDB" id="ToxoDB:cyc_03176"/>
<feature type="region of interest" description="Disordered" evidence="1">
    <location>
        <begin position="1269"/>
        <end position="1366"/>
    </location>
</feature>
<feature type="region of interest" description="Disordered" evidence="1">
    <location>
        <begin position="132"/>
        <end position="154"/>
    </location>
</feature>
<keyword evidence="3" id="KW-1185">Reference proteome</keyword>
<feature type="region of interest" description="Disordered" evidence="1">
    <location>
        <begin position="1"/>
        <end position="41"/>
    </location>
</feature>
<feature type="compositionally biased region" description="Basic and acidic residues" evidence="1">
    <location>
        <begin position="695"/>
        <end position="705"/>
    </location>
</feature>
<name>A0A1D3D9M5_9EIME</name>